<protein>
    <submittedName>
        <fullName evidence="1">Uncharacterized protein</fullName>
    </submittedName>
</protein>
<reference evidence="1 2" key="1">
    <citation type="journal article" date="2022" name="Nat. Ecol. Evol.">
        <title>A masculinizing supergene underlies an exaggerated male reproductive morph in a spider.</title>
        <authorList>
            <person name="Hendrickx F."/>
            <person name="De Corte Z."/>
            <person name="Sonet G."/>
            <person name="Van Belleghem S.M."/>
            <person name="Kostlbacher S."/>
            <person name="Vangestel C."/>
        </authorList>
    </citation>
    <scope>NUCLEOTIDE SEQUENCE [LARGE SCALE GENOMIC DNA]</scope>
    <source>
        <strain evidence="1">W744_W776</strain>
    </source>
</reference>
<name>A0AAV6UIM7_9ARAC</name>
<organism evidence="1 2">
    <name type="scientific">Oedothorax gibbosus</name>
    <dbReference type="NCBI Taxonomy" id="931172"/>
    <lineage>
        <taxon>Eukaryota</taxon>
        <taxon>Metazoa</taxon>
        <taxon>Ecdysozoa</taxon>
        <taxon>Arthropoda</taxon>
        <taxon>Chelicerata</taxon>
        <taxon>Arachnida</taxon>
        <taxon>Araneae</taxon>
        <taxon>Araneomorphae</taxon>
        <taxon>Entelegynae</taxon>
        <taxon>Araneoidea</taxon>
        <taxon>Linyphiidae</taxon>
        <taxon>Erigoninae</taxon>
        <taxon>Oedothorax</taxon>
    </lineage>
</organism>
<gene>
    <name evidence="1" type="ORF">JTE90_013212</name>
</gene>
<dbReference type="Proteomes" id="UP000827092">
    <property type="component" value="Unassembled WGS sequence"/>
</dbReference>
<proteinExistence type="predicted"/>
<evidence type="ECO:0000313" key="1">
    <source>
        <dbReference type="EMBL" id="KAG8184237.1"/>
    </source>
</evidence>
<dbReference type="EMBL" id="JAFNEN010000382">
    <property type="protein sequence ID" value="KAG8184237.1"/>
    <property type="molecule type" value="Genomic_DNA"/>
</dbReference>
<dbReference type="AlphaFoldDB" id="A0AAV6UIM7"/>
<comment type="caution">
    <text evidence="1">The sequence shown here is derived from an EMBL/GenBank/DDBJ whole genome shotgun (WGS) entry which is preliminary data.</text>
</comment>
<keyword evidence="2" id="KW-1185">Reference proteome</keyword>
<accession>A0AAV6UIM7</accession>
<evidence type="ECO:0000313" key="2">
    <source>
        <dbReference type="Proteomes" id="UP000827092"/>
    </source>
</evidence>
<sequence>MPRKGFVGPHLFPLHSCLLTEHCTSFDRVLTEDLDYITDEMDLLFQRNKLCGTICHQKKAARKNLIVQFS</sequence>